<reference evidence="2 3" key="1">
    <citation type="submission" date="2020-08" db="EMBL/GenBank/DDBJ databases">
        <title>Genomic Encyclopedia of Type Strains, Phase IV (KMG-IV): sequencing the most valuable type-strain genomes for metagenomic binning, comparative biology and taxonomic classification.</title>
        <authorList>
            <person name="Goeker M."/>
        </authorList>
    </citation>
    <scope>NUCLEOTIDE SEQUENCE [LARGE SCALE GENOMIC DNA]</scope>
    <source>
        <strain evidence="2 3">DSM 27471</strain>
    </source>
</reference>
<dbReference type="PANTHER" id="PTHR42663:SF6">
    <property type="entry name" value="HYDROLASE C777.06C-RELATED"/>
    <property type="match status" value="1"/>
</dbReference>
<dbReference type="InterPro" id="IPR036866">
    <property type="entry name" value="RibonucZ/Hydroxyglut_hydro"/>
</dbReference>
<organism evidence="2 3">
    <name type="scientific">Microbacter margulisiae</name>
    <dbReference type="NCBI Taxonomy" id="1350067"/>
    <lineage>
        <taxon>Bacteria</taxon>
        <taxon>Pseudomonadati</taxon>
        <taxon>Bacteroidota</taxon>
        <taxon>Bacteroidia</taxon>
        <taxon>Bacteroidales</taxon>
        <taxon>Porphyromonadaceae</taxon>
        <taxon>Microbacter</taxon>
    </lineage>
</organism>
<gene>
    <name evidence="2" type="ORF">FHX64_001515</name>
</gene>
<dbReference type="EMBL" id="JACHYB010000001">
    <property type="protein sequence ID" value="MBB3187352.1"/>
    <property type="molecule type" value="Genomic_DNA"/>
</dbReference>
<sequence length="250" mass="28465">MEIIFLGTGTSTGVPYIGCNCEVCTSTDPHDNRLRSSLLIREKEKTILIDCGPDFRQQMLTNHIRSLDSILLTHEHYDHVSGLDDVRAFQTVNIFAENRVAKIIQSNLHYSFAANKYPGVPDFKMHIIHEYEPFLADNIHCTPIRVMHANLPTLGFRVGKMAYLTDLKTLPEASIQLLQDLDLLILGTLRFKPHFSHLMVDEALSIVRLLAPKRTYFTHIGHDMGKHADVQKQLPDHVFLAYDGLTLETY</sequence>
<dbReference type="PANTHER" id="PTHR42663">
    <property type="entry name" value="HYDROLASE C777.06C-RELATED-RELATED"/>
    <property type="match status" value="1"/>
</dbReference>
<dbReference type="GO" id="GO:0103043">
    <property type="term" value="F:phosphoribosyl 1,2-cyclic phosphate phosphodiesterase activity"/>
    <property type="evidence" value="ECO:0007669"/>
    <property type="project" value="UniProtKB-EC"/>
</dbReference>
<dbReference type="Gene3D" id="3.60.15.10">
    <property type="entry name" value="Ribonuclease Z/Hydroxyacylglutathione hydrolase-like"/>
    <property type="match status" value="1"/>
</dbReference>
<dbReference type="SMART" id="SM00849">
    <property type="entry name" value="Lactamase_B"/>
    <property type="match status" value="1"/>
</dbReference>
<dbReference type="RefSeq" id="WP_183413121.1">
    <property type="nucleotide sequence ID" value="NZ_JACHYB010000001.1"/>
</dbReference>
<name>A0A7W5H2E7_9PORP</name>
<evidence type="ECO:0000259" key="1">
    <source>
        <dbReference type="SMART" id="SM00849"/>
    </source>
</evidence>
<accession>A0A7W5H2E7</accession>
<feature type="domain" description="Metallo-beta-lactamase" evidence="1">
    <location>
        <begin position="34"/>
        <end position="219"/>
    </location>
</feature>
<dbReference type="CDD" id="cd16279">
    <property type="entry name" value="metallo-hydrolase-like_MBL-fold"/>
    <property type="match status" value="1"/>
</dbReference>
<dbReference type="SUPFAM" id="SSF56281">
    <property type="entry name" value="Metallo-hydrolase/oxidoreductase"/>
    <property type="match status" value="1"/>
</dbReference>
<dbReference type="Proteomes" id="UP000544222">
    <property type="component" value="Unassembled WGS sequence"/>
</dbReference>
<proteinExistence type="predicted"/>
<keyword evidence="3" id="KW-1185">Reference proteome</keyword>
<comment type="caution">
    <text evidence="2">The sequence shown here is derived from an EMBL/GenBank/DDBJ whole genome shotgun (WGS) entry which is preliminary data.</text>
</comment>
<dbReference type="EC" id="3.1.4.55" evidence="2"/>
<evidence type="ECO:0000313" key="2">
    <source>
        <dbReference type="EMBL" id="MBB3187352.1"/>
    </source>
</evidence>
<evidence type="ECO:0000313" key="3">
    <source>
        <dbReference type="Proteomes" id="UP000544222"/>
    </source>
</evidence>
<dbReference type="InterPro" id="IPR001279">
    <property type="entry name" value="Metallo-B-lactamas"/>
</dbReference>
<dbReference type="Pfam" id="PF12706">
    <property type="entry name" value="Lactamase_B_2"/>
    <property type="match status" value="1"/>
</dbReference>
<dbReference type="AlphaFoldDB" id="A0A7W5H2E7"/>
<protein>
    <submittedName>
        <fullName evidence="2">Phosphoribosyl 1,2-cyclic phosphate phosphodiesterase</fullName>
        <ecNumber evidence="2">3.1.4.55</ecNumber>
    </submittedName>
</protein>
<keyword evidence="2" id="KW-0378">Hydrolase</keyword>